<evidence type="ECO:0000313" key="3">
    <source>
        <dbReference type="EMBL" id="CAF4315810.1"/>
    </source>
</evidence>
<evidence type="ECO:0000313" key="4">
    <source>
        <dbReference type="Proteomes" id="UP000682733"/>
    </source>
</evidence>
<dbReference type="AlphaFoldDB" id="A0A8S2UHP9"/>
<evidence type="ECO:0000256" key="1">
    <source>
        <dbReference type="SAM" id="MobiDB-lite"/>
    </source>
</evidence>
<dbReference type="EMBL" id="CAJNOK010037219">
    <property type="protein sequence ID" value="CAF1529079.1"/>
    <property type="molecule type" value="Genomic_DNA"/>
</dbReference>
<evidence type="ECO:0000313" key="2">
    <source>
        <dbReference type="EMBL" id="CAF1529079.1"/>
    </source>
</evidence>
<dbReference type="Proteomes" id="UP000677228">
    <property type="component" value="Unassembled WGS sequence"/>
</dbReference>
<organism evidence="3 4">
    <name type="scientific">Didymodactylos carnosus</name>
    <dbReference type="NCBI Taxonomy" id="1234261"/>
    <lineage>
        <taxon>Eukaryota</taxon>
        <taxon>Metazoa</taxon>
        <taxon>Spiralia</taxon>
        <taxon>Gnathifera</taxon>
        <taxon>Rotifera</taxon>
        <taxon>Eurotatoria</taxon>
        <taxon>Bdelloidea</taxon>
        <taxon>Philodinida</taxon>
        <taxon>Philodinidae</taxon>
        <taxon>Didymodactylos</taxon>
    </lineage>
</organism>
<reference evidence="3" key="1">
    <citation type="submission" date="2021-02" db="EMBL/GenBank/DDBJ databases">
        <authorList>
            <person name="Nowell W R."/>
        </authorList>
    </citation>
    <scope>NUCLEOTIDE SEQUENCE</scope>
</reference>
<dbReference type="Proteomes" id="UP000682733">
    <property type="component" value="Unassembled WGS sequence"/>
</dbReference>
<feature type="region of interest" description="Disordered" evidence="1">
    <location>
        <begin position="162"/>
        <end position="182"/>
    </location>
</feature>
<dbReference type="EMBL" id="CAJOBA010059433">
    <property type="protein sequence ID" value="CAF4315810.1"/>
    <property type="molecule type" value="Genomic_DNA"/>
</dbReference>
<proteinExistence type="predicted"/>
<protein>
    <submittedName>
        <fullName evidence="3">Uncharacterized protein</fullName>
    </submittedName>
</protein>
<accession>A0A8S2UHP9</accession>
<comment type="caution">
    <text evidence="3">The sequence shown here is derived from an EMBL/GenBank/DDBJ whole genome shotgun (WGS) entry which is preliminary data.</text>
</comment>
<sequence>MCDAHSSTVVVTIEKEDLTTEIPVQKSETDHSECTIINATEKRSVNVKYRFHGMNTDDNENNELVRPQALVGSDKDPFEMYNGRRKRAKRKISNENKIASPTATTAPQAKPNGTLSYVHSYFNSNDNVIKPKATSRLFFNSAYTQNLIRYNGNQSMQKRFNNDYPQPQIRTKPNNKRYSFQL</sequence>
<gene>
    <name evidence="2" type="ORF">OVA965_LOCUS38156</name>
    <name evidence="3" type="ORF">TMI583_LOCUS39314</name>
</gene>
<name>A0A8S2UHP9_9BILA</name>